<evidence type="ECO:0000313" key="4">
    <source>
        <dbReference type="Proteomes" id="UP000189670"/>
    </source>
</evidence>
<evidence type="ECO:0000259" key="1">
    <source>
        <dbReference type="Pfam" id="PF13304"/>
    </source>
</evidence>
<organism evidence="3 4">
    <name type="scientific">Candidatus Magnetoglobus multicellularis str. Araruama</name>
    <dbReference type="NCBI Taxonomy" id="890399"/>
    <lineage>
        <taxon>Bacteria</taxon>
        <taxon>Pseudomonadati</taxon>
        <taxon>Thermodesulfobacteriota</taxon>
        <taxon>Desulfobacteria</taxon>
        <taxon>Desulfobacterales</taxon>
        <taxon>Desulfobacteraceae</taxon>
        <taxon>Candidatus Magnetoglobus</taxon>
    </lineage>
</organism>
<dbReference type="Pfam" id="PF13304">
    <property type="entry name" value="AAA_21"/>
    <property type="match status" value="1"/>
</dbReference>
<proteinExistence type="predicted"/>
<dbReference type="InterPro" id="IPR051396">
    <property type="entry name" value="Bact_Antivir_Def_Nuclease"/>
</dbReference>
<dbReference type="InterPro" id="IPR038734">
    <property type="entry name" value="YhaN_AAA"/>
</dbReference>
<dbReference type="InterPro" id="IPR003959">
    <property type="entry name" value="ATPase_AAA_core"/>
</dbReference>
<sequence length="429" mass="48938">MMRISKIKLKQIGAYEDLSIDFKANKDPQKAEIHIFSGVNGSGKSTILYALAAGFDSTELEKRFRFTVQNENLQIDNNSQYDIFFEDHLGIVYSINNGQPEASFSKSTPLVNLKEAMTAKANAFQKYRLDFAIFGYSGTRTLYSSPIESIKEISTNPLYHALNFGKSVNSDLIVQWIANTKAKIAFAIQDGNKMLAQKYEDAIQRVEQAISDIVGYDVHFSFSYDPMNVTIKINNENLEIDILPDGLKSIISWITDLFIRMERIPWTDNNNILDKHFILLLDEIEIHLHPSWQRKILPVVQSLFKNAQIFIATHSPFVISSISDAWIYKFSLTNGKSRLSEVVPSKAGFSYPSVLDEVFDLAEYFDVDTENSFHQFYQIKNEILSGNTDNIQTFKDIGQQLSQKSIELQDIVGREIRQMERITGKAFIL</sequence>
<dbReference type="Gene3D" id="3.40.50.300">
    <property type="entry name" value="P-loop containing nucleotide triphosphate hydrolases"/>
    <property type="match status" value="1"/>
</dbReference>
<feature type="domain" description="ATPase AAA-type core" evidence="1">
    <location>
        <begin position="243"/>
        <end position="320"/>
    </location>
</feature>
<name>A0A1V1NUM5_9BACT</name>
<protein>
    <submittedName>
        <fullName evidence="3">Uncharacterized protein</fullName>
    </submittedName>
</protein>
<comment type="caution">
    <text evidence="3">The sequence shown here is derived from an EMBL/GenBank/DDBJ whole genome shotgun (WGS) entry which is preliminary data.</text>
</comment>
<dbReference type="GO" id="GO:0005524">
    <property type="term" value="F:ATP binding"/>
    <property type="evidence" value="ECO:0007669"/>
    <property type="project" value="InterPro"/>
</dbReference>
<dbReference type="PANTHER" id="PTHR43581:SF2">
    <property type="entry name" value="EXCINUCLEASE ATPASE SUBUNIT"/>
    <property type="match status" value="1"/>
</dbReference>
<evidence type="ECO:0000313" key="3">
    <source>
        <dbReference type="EMBL" id="ETR66280.1"/>
    </source>
</evidence>
<dbReference type="Pfam" id="PF13514">
    <property type="entry name" value="AAA_27"/>
    <property type="match status" value="1"/>
</dbReference>
<dbReference type="InterPro" id="IPR027417">
    <property type="entry name" value="P-loop_NTPase"/>
</dbReference>
<reference evidence="4" key="1">
    <citation type="submission" date="2012-11" db="EMBL/GenBank/DDBJ databases">
        <authorList>
            <person name="Lucero-Rivera Y.E."/>
            <person name="Tovar-Ramirez D."/>
        </authorList>
    </citation>
    <scope>NUCLEOTIDE SEQUENCE [LARGE SCALE GENOMIC DNA]</scope>
    <source>
        <strain evidence="4">Araruama</strain>
    </source>
</reference>
<dbReference type="AlphaFoldDB" id="A0A1V1NUM5"/>
<dbReference type="EMBL" id="ATBP01002106">
    <property type="protein sequence ID" value="ETR66280.1"/>
    <property type="molecule type" value="Genomic_DNA"/>
</dbReference>
<accession>A0A1V1NUM5</accession>
<gene>
    <name evidence="3" type="ORF">OMM_05724</name>
</gene>
<feature type="domain" description="YhaN AAA" evidence="2">
    <location>
        <begin position="2"/>
        <end position="76"/>
    </location>
</feature>
<dbReference type="Proteomes" id="UP000189670">
    <property type="component" value="Unassembled WGS sequence"/>
</dbReference>
<evidence type="ECO:0000259" key="2">
    <source>
        <dbReference type="Pfam" id="PF13514"/>
    </source>
</evidence>
<dbReference type="PANTHER" id="PTHR43581">
    <property type="entry name" value="ATP/GTP PHOSPHATASE"/>
    <property type="match status" value="1"/>
</dbReference>
<dbReference type="GO" id="GO:0016887">
    <property type="term" value="F:ATP hydrolysis activity"/>
    <property type="evidence" value="ECO:0007669"/>
    <property type="project" value="InterPro"/>
</dbReference>
<dbReference type="SUPFAM" id="SSF52540">
    <property type="entry name" value="P-loop containing nucleoside triphosphate hydrolases"/>
    <property type="match status" value="1"/>
</dbReference>